<evidence type="ECO:0000313" key="3">
    <source>
        <dbReference type="Proteomes" id="UP001337655"/>
    </source>
</evidence>
<proteinExistence type="predicted"/>
<evidence type="ECO:0000313" key="2">
    <source>
        <dbReference type="EMBL" id="KAK5170953.1"/>
    </source>
</evidence>
<dbReference type="RefSeq" id="XP_064659981.1">
    <property type="nucleotide sequence ID" value="XM_064801351.1"/>
</dbReference>
<accession>A0AAV9PG03</accession>
<dbReference type="Proteomes" id="UP001337655">
    <property type="component" value="Unassembled WGS sequence"/>
</dbReference>
<feature type="signal peptide" evidence="1">
    <location>
        <begin position="1"/>
        <end position="20"/>
    </location>
</feature>
<dbReference type="EMBL" id="JAVRRT010000006">
    <property type="protein sequence ID" value="KAK5170953.1"/>
    <property type="molecule type" value="Genomic_DNA"/>
</dbReference>
<organism evidence="2 3">
    <name type="scientific">Saxophila tyrrhenica</name>
    <dbReference type="NCBI Taxonomy" id="1690608"/>
    <lineage>
        <taxon>Eukaryota</taxon>
        <taxon>Fungi</taxon>
        <taxon>Dikarya</taxon>
        <taxon>Ascomycota</taxon>
        <taxon>Pezizomycotina</taxon>
        <taxon>Dothideomycetes</taxon>
        <taxon>Dothideomycetidae</taxon>
        <taxon>Mycosphaerellales</taxon>
        <taxon>Extremaceae</taxon>
        <taxon>Saxophila</taxon>
    </lineage>
</organism>
<sequence length="160" mass="16954">MHLSTTVLTFLAIGANFSLASPARGVEKHLTKRDTCTLVGWVDVQGDFSNGRAPDPGDVTSGFDLYYVGGVQIGSSSFENGGSSPIGIDGVTIPQEEIGSGESIMWWANYFVGFQSCRISYEGIEYEGYMNGAINPCAGRGDAGEDCSYCSADFGCESNL</sequence>
<dbReference type="GeneID" id="89925443"/>
<feature type="chain" id="PRO_5043541446" evidence="1">
    <location>
        <begin position="21"/>
        <end position="160"/>
    </location>
</feature>
<gene>
    <name evidence="2" type="ORF">LTR77_004097</name>
</gene>
<reference evidence="2 3" key="1">
    <citation type="submission" date="2023-08" db="EMBL/GenBank/DDBJ databases">
        <title>Black Yeasts Isolated from many extreme environments.</title>
        <authorList>
            <person name="Coleine C."/>
            <person name="Stajich J.E."/>
            <person name="Selbmann L."/>
        </authorList>
    </citation>
    <scope>NUCLEOTIDE SEQUENCE [LARGE SCALE GENOMIC DNA]</scope>
    <source>
        <strain evidence="2 3">CCFEE 5935</strain>
    </source>
</reference>
<name>A0AAV9PG03_9PEZI</name>
<comment type="caution">
    <text evidence="2">The sequence shown here is derived from an EMBL/GenBank/DDBJ whole genome shotgun (WGS) entry which is preliminary data.</text>
</comment>
<protein>
    <submittedName>
        <fullName evidence="2">Uncharacterized protein</fullName>
    </submittedName>
</protein>
<keyword evidence="3" id="KW-1185">Reference proteome</keyword>
<dbReference type="AlphaFoldDB" id="A0AAV9PG03"/>
<keyword evidence="1" id="KW-0732">Signal</keyword>
<evidence type="ECO:0000256" key="1">
    <source>
        <dbReference type="SAM" id="SignalP"/>
    </source>
</evidence>